<dbReference type="OrthoDB" id="9903779at2"/>
<evidence type="ECO:0000256" key="1">
    <source>
        <dbReference type="SAM" id="SignalP"/>
    </source>
</evidence>
<dbReference type="EMBL" id="CP001814">
    <property type="protein sequence ID" value="ACZ90616.1"/>
    <property type="molecule type" value="Genomic_DNA"/>
</dbReference>
<dbReference type="RefSeq" id="WP_012894346.1">
    <property type="nucleotide sequence ID" value="NC_013595.1"/>
</dbReference>
<accession>D2AUG1</accession>
<gene>
    <name evidence="2" type="ordered locus">Sros_7961</name>
</gene>
<sequence>MPSVILGGLAAALLLAPTTPAMAAPVKPLTPAQLRAALVTPEDLGDGFVPNTKRNREVLDAKAARTKKCVKAIKALSPLLRSKAAVFIDKEGKPSGIKQFAISGAPARMASWQTVGKVMARDCVRGNASADDVGETITKLSVGKLGDWAYGIRYTNTVPEANLSPVHAADVVLIRVKNTVTLLVSDGFFSTFDPGLSKRAARVAVPKLRDAQ</sequence>
<feature type="chain" id="PRO_5003027660" description="PknH-like extracellular domain-containing protein" evidence="1">
    <location>
        <begin position="24"/>
        <end position="212"/>
    </location>
</feature>
<evidence type="ECO:0000313" key="2">
    <source>
        <dbReference type="EMBL" id="ACZ90616.1"/>
    </source>
</evidence>
<dbReference type="Proteomes" id="UP000002029">
    <property type="component" value="Chromosome"/>
</dbReference>
<dbReference type="KEGG" id="sro:Sros_7961"/>
<name>D2AUG1_STRRD</name>
<feature type="signal peptide" evidence="1">
    <location>
        <begin position="1"/>
        <end position="23"/>
    </location>
</feature>
<keyword evidence="3" id="KW-1185">Reference proteome</keyword>
<protein>
    <recommendedName>
        <fullName evidence="4">PknH-like extracellular domain-containing protein</fullName>
    </recommendedName>
</protein>
<proteinExistence type="predicted"/>
<evidence type="ECO:0008006" key="4">
    <source>
        <dbReference type="Google" id="ProtNLM"/>
    </source>
</evidence>
<dbReference type="AlphaFoldDB" id="D2AUG1"/>
<keyword evidence="1" id="KW-0732">Signal</keyword>
<reference evidence="2 3" key="1">
    <citation type="journal article" date="2010" name="Stand. Genomic Sci.">
        <title>Complete genome sequence of Streptosporangium roseum type strain (NI 9100).</title>
        <authorList>
            <person name="Nolan M."/>
            <person name="Sikorski J."/>
            <person name="Jando M."/>
            <person name="Lucas S."/>
            <person name="Lapidus A."/>
            <person name="Glavina Del Rio T."/>
            <person name="Chen F."/>
            <person name="Tice H."/>
            <person name="Pitluck S."/>
            <person name="Cheng J.F."/>
            <person name="Chertkov O."/>
            <person name="Sims D."/>
            <person name="Meincke L."/>
            <person name="Brettin T."/>
            <person name="Han C."/>
            <person name="Detter J.C."/>
            <person name="Bruce D."/>
            <person name="Goodwin L."/>
            <person name="Land M."/>
            <person name="Hauser L."/>
            <person name="Chang Y.J."/>
            <person name="Jeffries C.D."/>
            <person name="Ivanova N."/>
            <person name="Mavromatis K."/>
            <person name="Mikhailova N."/>
            <person name="Chen A."/>
            <person name="Palaniappan K."/>
            <person name="Chain P."/>
            <person name="Rohde M."/>
            <person name="Goker M."/>
            <person name="Bristow J."/>
            <person name="Eisen J.A."/>
            <person name="Markowitz V."/>
            <person name="Hugenholtz P."/>
            <person name="Kyrpides N.C."/>
            <person name="Klenk H.P."/>
        </authorList>
    </citation>
    <scope>NUCLEOTIDE SEQUENCE [LARGE SCALE GENOMIC DNA]</scope>
    <source>
        <strain evidence="3">ATCC 12428 / DSM 43021 / JCM 3005 / NI 9100</strain>
    </source>
</reference>
<organism evidence="2 3">
    <name type="scientific">Streptosporangium roseum (strain ATCC 12428 / DSM 43021 / JCM 3005 / KCTC 9067 / NCIMB 10171 / NRRL 2505 / NI 9100)</name>
    <dbReference type="NCBI Taxonomy" id="479432"/>
    <lineage>
        <taxon>Bacteria</taxon>
        <taxon>Bacillati</taxon>
        <taxon>Actinomycetota</taxon>
        <taxon>Actinomycetes</taxon>
        <taxon>Streptosporangiales</taxon>
        <taxon>Streptosporangiaceae</taxon>
        <taxon>Streptosporangium</taxon>
    </lineage>
</organism>
<evidence type="ECO:0000313" key="3">
    <source>
        <dbReference type="Proteomes" id="UP000002029"/>
    </source>
</evidence>
<dbReference type="HOGENOM" id="CLU_1299180_0_0_11"/>